<dbReference type="AlphaFoldDB" id="A0A5C8UKG5"/>
<keyword evidence="4" id="KW-1185">Reference proteome</keyword>
<dbReference type="SUPFAM" id="SSF51735">
    <property type="entry name" value="NAD(P)-binding Rossmann-fold domains"/>
    <property type="match status" value="1"/>
</dbReference>
<name>A0A5C8UKG5_9MICO</name>
<protein>
    <submittedName>
        <fullName evidence="3">NAD(P)-dependent oxidoreductase</fullName>
    </submittedName>
</protein>
<dbReference type="EMBL" id="VRMG01000015">
    <property type="protein sequence ID" value="TXN28254.1"/>
    <property type="molecule type" value="Genomic_DNA"/>
</dbReference>
<evidence type="ECO:0000313" key="4">
    <source>
        <dbReference type="Proteomes" id="UP000321379"/>
    </source>
</evidence>
<comment type="similarity">
    <text evidence="1">Belongs to the NAD(P)-dependent epimerase/dehydratase family.</text>
</comment>
<feature type="domain" description="NAD-dependent epimerase/dehydratase" evidence="2">
    <location>
        <begin position="7"/>
        <end position="264"/>
    </location>
</feature>
<dbReference type="Pfam" id="PF01370">
    <property type="entry name" value="Epimerase"/>
    <property type="match status" value="1"/>
</dbReference>
<dbReference type="RefSeq" id="WP_147784968.1">
    <property type="nucleotide sequence ID" value="NZ_VRMG01000015.1"/>
</dbReference>
<proteinExistence type="inferred from homology"/>
<evidence type="ECO:0000256" key="1">
    <source>
        <dbReference type="ARBA" id="ARBA00007637"/>
    </source>
</evidence>
<accession>A0A5C8UKG5</accession>
<dbReference type="InterPro" id="IPR036291">
    <property type="entry name" value="NAD(P)-bd_dom_sf"/>
</dbReference>
<evidence type="ECO:0000259" key="2">
    <source>
        <dbReference type="Pfam" id="PF01370"/>
    </source>
</evidence>
<gene>
    <name evidence="3" type="ORF">FVP33_17410</name>
</gene>
<comment type="caution">
    <text evidence="3">The sequence shown here is derived from an EMBL/GenBank/DDBJ whole genome shotgun (WGS) entry which is preliminary data.</text>
</comment>
<sequence length="344" mass="37822">MTEPTKVVVTGSAGFIGGYIVEELLREGHKVVGVDNYSKYGRVVKSYDSHPDYELIVGDVQDVDLMTRVLSDADHFIAGAALIGGISYFHTYAYDLLAQNERIIASSVDAAIAAHKAGRLKKVTYMSSSMVFESTDRWPSKEGDERLVPPPLSSYGFQKLAVEYFARAAWDQYKLPYTIVRPFNCVGIGESRALGDVEIDSGNVTLAMSHVVPDLVQKIVKGQDPLHILGAGDQVRHYTYGGDLARGIVLTLDHPNALNTDFNISTASGHTVTELAEVIWRKIKGEGVPLRLVHDEGYEHDVQKRVPDTTKARDLLGFEATTTLEDMLDEVIPWIQAAVKDGTI</sequence>
<dbReference type="Proteomes" id="UP000321379">
    <property type="component" value="Unassembled WGS sequence"/>
</dbReference>
<dbReference type="PANTHER" id="PTHR43000">
    <property type="entry name" value="DTDP-D-GLUCOSE 4,6-DEHYDRATASE-RELATED"/>
    <property type="match status" value="1"/>
</dbReference>
<reference evidence="3 4" key="1">
    <citation type="submission" date="2019-08" db="EMBL/GenBank/DDBJ databases">
        <title>Bacterial whole genome sequence for Glaciihabitans sp. CHu50b-6-2.</title>
        <authorList>
            <person name="Jin L."/>
        </authorList>
    </citation>
    <scope>NUCLEOTIDE SEQUENCE [LARGE SCALE GENOMIC DNA]</scope>
    <source>
        <strain evidence="3 4">CHu50b-6-2</strain>
    </source>
</reference>
<dbReference type="InterPro" id="IPR001509">
    <property type="entry name" value="Epimerase_deHydtase"/>
</dbReference>
<dbReference type="Gene3D" id="3.40.50.720">
    <property type="entry name" value="NAD(P)-binding Rossmann-like Domain"/>
    <property type="match status" value="1"/>
</dbReference>
<evidence type="ECO:0000313" key="3">
    <source>
        <dbReference type="EMBL" id="TXN28254.1"/>
    </source>
</evidence>
<organism evidence="3 4">
    <name type="scientific">Lacisediminihabitans profunda</name>
    <dbReference type="NCBI Taxonomy" id="2594790"/>
    <lineage>
        <taxon>Bacteria</taxon>
        <taxon>Bacillati</taxon>
        <taxon>Actinomycetota</taxon>
        <taxon>Actinomycetes</taxon>
        <taxon>Micrococcales</taxon>
        <taxon>Microbacteriaceae</taxon>
        <taxon>Lacisediminihabitans</taxon>
    </lineage>
</organism>